<evidence type="ECO:0000256" key="6">
    <source>
        <dbReference type="ARBA" id="ARBA00023015"/>
    </source>
</evidence>
<evidence type="ECO:0000256" key="4">
    <source>
        <dbReference type="ARBA" id="ARBA00022771"/>
    </source>
</evidence>
<dbReference type="SMART" id="SM00980">
    <property type="entry name" value="THAP"/>
    <property type="match status" value="1"/>
</dbReference>
<evidence type="ECO:0000256" key="13">
    <source>
        <dbReference type="SAM" id="MobiDB-lite"/>
    </source>
</evidence>
<keyword evidence="5" id="KW-0862">Zinc</keyword>
<evidence type="ECO:0000256" key="12">
    <source>
        <dbReference type="PROSITE-ProRule" id="PRU00309"/>
    </source>
</evidence>
<sequence length="272" mass="31228">MAEPDSRSLSVPDTSKKNCSDVKNGIETEKKRLPERKGQKAFCCVPFCHNSSRKNPKLHFHSFPKEYKVITSGELAGQNLRQVWVNKIKRDEKERNNFRITKDTLVCSEHFNTEDYRPRTKRNRLYGQPGHSLMLKENAIPTLLPSTLGAAAKVIQNMRCFIDEIQSNHLWFSLERLGTDSSLIEHYTGFMSYRNESEDNFQSFSNVEDSASTPPSNDEVLHLRWNVEQAMERIASNALFVKTPTTFVMSLISKMWVVASLLSNFQGPYSKD</sequence>
<keyword evidence="9" id="KW-0804">Transcription</keyword>
<feature type="compositionally biased region" description="Basic and acidic residues" evidence="13">
    <location>
        <begin position="14"/>
        <end position="32"/>
    </location>
</feature>
<evidence type="ECO:0000256" key="8">
    <source>
        <dbReference type="ARBA" id="ARBA00023125"/>
    </source>
</evidence>
<keyword evidence="6" id="KW-0805">Transcription regulation</keyword>
<evidence type="ECO:0000256" key="1">
    <source>
        <dbReference type="ARBA" id="ARBA00004642"/>
    </source>
</evidence>
<evidence type="ECO:0000256" key="2">
    <source>
        <dbReference type="ARBA" id="ARBA00006177"/>
    </source>
</evidence>
<evidence type="ECO:0000259" key="14">
    <source>
        <dbReference type="PROSITE" id="PS50950"/>
    </source>
</evidence>
<name>A0A812EVE3_ACAPH</name>
<dbReference type="EMBL" id="CAHIKZ030005642">
    <property type="protein sequence ID" value="CAE1332629.1"/>
    <property type="molecule type" value="Genomic_DNA"/>
</dbReference>
<keyword evidence="3" id="KW-0479">Metal-binding</keyword>
<dbReference type="GO" id="GO:0008270">
    <property type="term" value="F:zinc ion binding"/>
    <property type="evidence" value="ECO:0007669"/>
    <property type="project" value="UniProtKB-KW"/>
</dbReference>
<evidence type="ECO:0000313" key="16">
    <source>
        <dbReference type="Proteomes" id="UP000597762"/>
    </source>
</evidence>
<dbReference type="Pfam" id="PF05485">
    <property type="entry name" value="THAP"/>
    <property type="match status" value="1"/>
</dbReference>
<proteinExistence type="inferred from homology"/>
<keyword evidence="11" id="KW-0131">Cell cycle</keyword>
<dbReference type="GO" id="GO:0005654">
    <property type="term" value="C:nucleoplasm"/>
    <property type="evidence" value="ECO:0007669"/>
    <property type="project" value="UniProtKB-SubCell"/>
</dbReference>
<keyword evidence="8 12" id="KW-0238">DNA-binding</keyword>
<gene>
    <name evidence="15" type="ORF">SPHA_81667</name>
</gene>
<comment type="similarity">
    <text evidence="2">Belongs to the THAP1 family.</text>
</comment>
<dbReference type="AlphaFoldDB" id="A0A812EVE3"/>
<evidence type="ECO:0000256" key="3">
    <source>
        <dbReference type="ARBA" id="ARBA00022723"/>
    </source>
</evidence>
<protein>
    <recommendedName>
        <fullName evidence="14">THAP-type domain-containing protein</fullName>
    </recommendedName>
</protein>
<feature type="domain" description="THAP-type" evidence="14">
    <location>
        <begin position="39"/>
        <end position="144"/>
    </location>
</feature>
<keyword evidence="7" id="KW-0175">Coiled coil</keyword>
<dbReference type="PANTHER" id="PTHR46600:SF1">
    <property type="entry name" value="THAP DOMAIN-CONTAINING PROTEIN 1"/>
    <property type="match status" value="1"/>
</dbReference>
<feature type="region of interest" description="Disordered" evidence="13">
    <location>
        <begin position="1"/>
        <end position="32"/>
    </location>
</feature>
<dbReference type="InterPro" id="IPR026516">
    <property type="entry name" value="THAP1/10"/>
</dbReference>
<evidence type="ECO:0000256" key="9">
    <source>
        <dbReference type="ARBA" id="ARBA00023163"/>
    </source>
</evidence>
<evidence type="ECO:0000256" key="11">
    <source>
        <dbReference type="ARBA" id="ARBA00023306"/>
    </source>
</evidence>
<keyword evidence="16" id="KW-1185">Reference proteome</keyword>
<evidence type="ECO:0000256" key="10">
    <source>
        <dbReference type="ARBA" id="ARBA00023242"/>
    </source>
</evidence>
<comment type="caution">
    <text evidence="15">The sequence shown here is derived from an EMBL/GenBank/DDBJ whole genome shotgun (WGS) entry which is preliminary data.</text>
</comment>
<dbReference type="Proteomes" id="UP000597762">
    <property type="component" value="Unassembled WGS sequence"/>
</dbReference>
<evidence type="ECO:0000256" key="5">
    <source>
        <dbReference type="ARBA" id="ARBA00022833"/>
    </source>
</evidence>
<keyword evidence="4 12" id="KW-0863">Zinc-finger</keyword>
<comment type="subcellular location">
    <subcellularLocation>
        <location evidence="1">Nucleus</location>
        <location evidence="1">Nucleoplasm</location>
    </subcellularLocation>
</comment>
<dbReference type="InterPro" id="IPR006612">
    <property type="entry name" value="THAP_Znf"/>
</dbReference>
<dbReference type="PROSITE" id="PS50950">
    <property type="entry name" value="ZF_THAP"/>
    <property type="match status" value="1"/>
</dbReference>
<reference evidence="15" key="1">
    <citation type="submission" date="2021-01" db="EMBL/GenBank/DDBJ databases">
        <authorList>
            <person name="Li R."/>
            <person name="Bekaert M."/>
        </authorList>
    </citation>
    <scope>NUCLEOTIDE SEQUENCE</scope>
    <source>
        <strain evidence="15">Farmed</strain>
    </source>
</reference>
<evidence type="ECO:0000313" key="15">
    <source>
        <dbReference type="EMBL" id="CAE1332629.1"/>
    </source>
</evidence>
<dbReference type="GO" id="GO:0043565">
    <property type="term" value="F:sequence-specific DNA binding"/>
    <property type="evidence" value="ECO:0007669"/>
    <property type="project" value="InterPro"/>
</dbReference>
<evidence type="ECO:0000256" key="7">
    <source>
        <dbReference type="ARBA" id="ARBA00023054"/>
    </source>
</evidence>
<dbReference type="PANTHER" id="PTHR46600">
    <property type="entry name" value="THAP DOMAIN-CONTAINING"/>
    <property type="match status" value="1"/>
</dbReference>
<organism evidence="15 16">
    <name type="scientific">Acanthosepion pharaonis</name>
    <name type="common">Pharaoh cuttlefish</name>
    <name type="synonym">Sepia pharaonis</name>
    <dbReference type="NCBI Taxonomy" id="158019"/>
    <lineage>
        <taxon>Eukaryota</taxon>
        <taxon>Metazoa</taxon>
        <taxon>Spiralia</taxon>
        <taxon>Lophotrochozoa</taxon>
        <taxon>Mollusca</taxon>
        <taxon>Cephalopoda</taxon>
        <taxon>Coleoidea</taxon>
        <taxon>Decapodiformes</taxon>
        <taxon>Sepiida</taxon>
        <taxon>Sepiina</taxon>
        <taxon>Sepiidae</taxon>
        <taxon>Acanthosepion</taxon>
    </lineage>
</organism>
<dbReference type="SUPFAM" id="SSF57716">
    <property type="entry name" value="Glucocorticoid receptor-like (DNA-binding domain)"/>
    <property type="match status" value="1"/>
</dbReference>
<dbReference type="OrthoDB" id="6087056at2759"/>
<keyword evidence="10" id="KW-0539">Nucleus</keyword>
<accession>A0A812EVE3</accession>